<name>T1EYV4_HELRO</name>
<dbReference type="EMBL" id="AMQM01002622">
    <property type="status" value="NOT_ANNOTATED_CDS"/>
    <property type="molecule type" value="Genomic_DNA"/>
</dbReference>
<dbReference type="KEGG" id="hro:HELRODRAFT_167000"/>
<dbReference type="GeneID" id="20201754"/>
<dbReference type="InParanoid" id="T1EYV4"/>
<reference evidence="2" key="3">
    <citation type="submission" date="2015-06" db="UniProtKB">
        <authorList>
            <consortium name="EnsemblMetazoa"/>
        </authorList>
    </citation>
    <scope>IDENTIFICATION</scope>
</reference>
<dbReference type="HOGENOM" id="CLU_1476697_0_0_1"/>
<accession>T1EYV4</accession>
<organism evidence="2 3">
    <name type="scientific">Helobdella robusta</name>
    <name type="common">Californian leech</name>
    <dbReference type="NCBI Taxonomy" id="6412"/>
    <lineage>
        <taxon>Eukaryota</taxon>
        <taxon>Metazoa</taxon>
        <taxon>Spiralia</taxon>
        <taxon>Lophotrochozoa</taxon>
        <taxon>Annelida</taxon>
        <taxon>Clitellata</taxon>
        <taxon>Hirudinea</taxon>
        <taxon>Rhynchobdellida</taxon>
        <taxon>Glossiphoniidae</taxon>
        <taxon>Helobdella</taxon>
    </lineage>
</organism>
<sequence>MKSTTVLLTFPDSYVIKWYSFFNQELHVNVLCCYEISAQTGRIACPISEKVTNPVNVVMPQKDLLDANLSDLVRKSNHSKETASCRFESGWQGVWSSDMNSNEKIIISNNIISNNINSNNFMNSNKNISIRGFCYQRYQQYYLIENRIFLAVGQAAGPPVGPAMGLTIDPTVDSAKNSTTLVL</sequence>
<dbReference type="RefSeq" id="XP_009010395.1">
    <property type="nucleotide sequence ID" value="XM_009012147.1"/>
</dbReference>
<reference evidence="1 3" key="2">
    <citation type="journal article" date="2013" name="Nature">
        <title>Insights into bilaterian evolution from three spiralian genomes.</title>
        <authorList>
            <person name="Simakov O."/>
            <person name="Marletaz F."/>
            <person name="Cho S.J."/>
            <person name="Edsinger-Gonzales E."/>
            <person name="Havlak P."/>
            <person name="Hellsten U."/>
            <person name="Kuo D.H."/>
            <person name="Larsson T."/>
            <person name="Lv J."/>
            <person name="Arendt D."/>
            <person name="Savage R."/>
            <person name="Osoegawa K."/>
            <person name="de Jong P."/>
            <person name="Grimwood J."/>
            <person name="Chapman J.A."/>
            <person name="Shapiro H."/>
            <person name="Aerts A."/>
            <person name="Otillar R.P."/>
            <person name="Terry A.Y."/>
            <person name="Boore J.L."/>
            <person name="Grigoriev I.V."/>
            <person name="Lindberg D.R."/>
            <person name="Seaver E.C."/>
            <person name="Weisblat D.A."/>
            <person name="Putnam N.H."/>
            <person name="Rokhsar D.S."/>
        </authorList>
    </citation>
    <scope>NUCLEOTIDE SEQUENCE</scope>
</reference>
<protein>
    <submittedName>
        <fullName evidence="1 2">Uncharacterized protein</fullName>
    </submittedName>
</protein>
<evidence type="ECO:0000313" key="2">
    <source>
        <dbReference type="EnsemblMetazoa" id="HelroP167000"/>
    </source>
</evidence>
<dbReference type="CTD" id="20201754"/>
<evidence type="ECO:0000313" key="1">
    <source>
        <dbReference type="EMBL" id="ESO11907.1"/>
    </source>
</evidence>
<dbReference type="AlphaFoldDB" id="T1EYV4"/>
<evidence type="ECO:0000313" key="3">
    <source>
        <dbReference type="Proteomes" id="UP000015101"/>
    </source>
</evidence>
<reference evidence="3" key="1">
    <citation type="submission" date="2012-12" db="EMBL/GenBank/DDBJ databases">
        <authorList>
            <person name="Hellsten U."/>
            <person name="Grimwood J."/>
            <person name="Chapman J.A."/>
            <person name="Shapiro H."/>
            <person name="Aerts A."/>
            <person name="Otillar R.P."/>
            <person name="Terry A.Y."/>
            <person name="Boore J.L."/>
            <person name="Simakov O."/>
            <person name="Marletaz F."/>
            <person name="Cho S.-J."/>
            <person name="Edsinger-Gonzales E."/>
            <person name="Havlak P."/>
            <person name="Kuo D.-H."/>
            <person name="Larsson T."/>
            <person name="Lv J."/>
            <person name="Arendt D."/>
            <person name="Savage R."/>
            <person name="Osoegawa K."/>
            <person name="de Jong P."/>
            <person name="Lindberg D.R."/>
            <person name="Seaver E.C."/>
            <person name="Weisblat D.A."/>
            <person name="Putnam N.H."/>
            <person name="Grigoriev I.V."/>
            <person name="Rokhsar D.S."/>
        </authorList>
    </citation>
    <scope>NUCLEOTIDE SEQUENCE</scope>
</reference>
<dbReference type="Proteomes" id="UP000015101">
    <property type="component" value="Unassembled WGS sequence"/>
</dbReference>
<proteinExistence type="predicted"/>
<keyword evidence="3" id="KW-1185">Reference proteome</keyword>
<gene>
    <name evidence="2" type="primary">20201754</name>
    <name evidence="1" type="ORF">HELRODRAFT_167000</name>
</gene>
<dbReference type="EnsemblMetazoa" id="HelroT167000">
    <property type="protein sequence ID" value="HelroP167000"/>
    <property type="gene ID" value="HelroG167000"/>
</dbReference>
<dbReference type="EMBL" id="KB095812">
    <property type="protein sequence ID" value="ESO11907.1"/>
    <property type="molecule type" value="Genomic_DNA"/>
</dbReference>